<dbReference type="Gene3D" id="2.40.160.10">
    <property type="entry name" value="Porin"/>
    <property type="match status" value="1"/>
</dbReference>
<gene>
    <name evidence="1" type="ORF">DSL99_3464</name>
</gene>
<evidence type="ECO:0000313" key="2">
    <source>
        <dbReference type="Proteomes" id="UP000290608"/>
    </source>
</evidence>
<proteinExistence type="predicted"/>
<dbReference type="Proteomes" id="UP000290608">
    <property type="component" value="Unassembled WGS sequence"/>
</dbReference>
<name>A0A4Q0PG07_9FLAO</name>
<organism evidence="1 2">
    <name type="scientific">Leeuwenhoekiella marinoflava</name>
    <dbReference type="NCBI Taxonomy" id="988"/>
    <lineage>
        <taxon>Bacteria</taxon>
        <taxon>Pseudomonadati</taxon>
        <taxon>Bacteroidota</taxon>
        <taxon>Flavobacteriia</taxon>
        <taxon>Flavobacteriales</taxon>
        <taxon>Flavobacteriaceae</taxon>
        <taxon>Leeuwenhoekiella</taxon>
    </lineage>
</organism>
<dbReference type="Pfam" id="PF07396">
    <property type="entry name" value="Porin_O_P"/>
    <property type="match status" value="2"/>
</dbReference>
<accession>A0A4Q0PG07</accession>
<comment type="caution">
    <text evidence="1">The sequence shown here is derived from an EMBL/GenBank/DDBJ whole genome shotgun (WGS) entry which is preliminary data.</text>
</comment>
<sequence>MGTQRIIYHILAFLGVFAGLSQPLMAQKLSSNDTLTKWQVDYGKKGIEFIAPHNDFSLHIQSRLQFRFATPGDNNPLTYNDFHDEKNSVFKINRSRLKVGGHAYKPWLKYYWEYELGQGNLLDFRIMIERWKWLNIKIGQWKLEFTRERRISSGAQQLVDRSILNRSFTVDRQQGIELYGRLAGRGSADFSYWAAVVTGSGRSATENDDKNLMYFGRLQWNVLGDDLGFSGGSDLQLHQTPEAILAVSAVTNRSPFTRFSSSGGGFLAGFEEQEPGQYRINQTNVETAFKYQGFSWQSEIHRKEIIDKLNANATTALSGYYVQAGYFANQALSWWPKPLEVAVRYASFKPNLNQDTELDESSLAFNWFFKGHRNKLTAEISSFDYETPTEQLKNELRFRVQWDISF</sequence>
<dbReference type="AlphaFoldDB" id="A0A4Q0PG07"/>
<dbReference type="EMBL" id="QOVL01000021">
    <property type="protein sequence ID" value="RXG25920.1"/>
    <property type="molecule type" value="Genomic_DNA"/>
</dbReference>
<evidence type="ECO:0000313" key="1">
    <source>
        <dbReference type="EMBL" id="RXG25920.1"/>
    </source>
</evidence>
<dbReference type="InterPro" id="IPR010870">
    <property type="entry name" value="Porin_O/P"/>
</dbReference>
<dbReference type="STRING" id="1122159.SAMN02745246_02133"/>
<protein>
    <submittedName>
        <fullName evidence="1">Phosphate-selective porin</fullName>
    </submittedName>
</protein>
<dbReference type="RefSeq" id="WP_073099209.1">
    <property type="nucleotide sequence ID" value="NZ_QOVL01000021.1"/>
</dbReference>
<dbReference type="InterPro" id="IPR023614">
    <property type="entry name" value="Porin_dom_sf"/>
</dbReference>
<reference evidence="1 2" key="1">
    <citation type="submission" date="2018-07" db="EMBL/GenBank/DDBJ databases">
        <title>Leeuwenhoekiella genomics.</title>
        <authorList>
            <person name="Tahon G."/>
            <person name="Willems A."/>
        </authorList>
    </citation>
    <scope>NUCLEOTIDE SEQUENCE [LARGE SCALE GENOMIC DNA]</scope>
    <source>
        <strain evidence="1 2">LMG 1345</strain>
    </source>
</reference>